<dbReference type="InterPro" id="IPR052768">
    <property type="entry name" value="RBM25"/>
</dbReference>
<dbReference type="PROSITE" id="PS51025">
    <property type="entry name" value="PWI"/>
    <property type="match status" value="1"/>
</dbReference>
<dbReference type="Gene3D" id="1.20.1390.10">
    <property type="entry name" value="PWI domain"/>
    <property type="match status" value="1"/>
</dbReference>
<protein>
    <submittedName>
        <fullName evidence="6">Rbm25 protein</fullName>
    </submittedName>
</protein>
<comment type="caution">
    <text evidence="6">The sequence shown here is derived from an EMBL/GenBank/DDBJ whole genome shotgun (WGS) entry which is preliminary data.</text>
</comment>
<feature type="domain" description="PWI" evidence="5">
    <location>
        <begin position="439"/>
        <end position="535"/>
    </location>
</feature>
<evidence type="ECO:0000259" key="4">
    <source>
        <dbReference type="PROSITE" id="PS50102"/>
    </source>
</evidence>
<dbReference type="SUPFAM" id="SSF101233">
    <property type="entry name" value="PWI domain"/>
    <property type="match status" value="1"/>
</dbReference>
<reference evidence="6" key="1">
    <citation type="submission" date="2023-08" db="EMBL/GenBank/DDBJ databases">
        <title>Draft sequence of the Babesia gibsoni genome.</title>
        <authorList>
            <person name="Yamagishi J.Y."/>
            <person name="Xuan X.X."/>
        </authorList>
    </citation>
    <scope>NUCLEOTIDE SEQUENCE</scope>
    <source>
        <strain evidence="6">Azabu</strain>
    </source>
</reference>
<dbReference type="Proteomes" id="UP001230268">
    <property type="component" value="Unassembled WGS sequence"/>
</dbReference>
<feature type="compositionally biased region" description="Basic and acidic residues" evidence="3">
    <location>
        <begin position="344"/>
        <end position="357"/>
    </location>
</feature>
<dbReference type="PANTHER" id="PTHR18806">
    <property type="entry name" value="RBM25 PROTEIN"/>
    <property type="match status" value="1"/>
</dbReference>
<dbReference type="GO" id="GO:0006397">
    <property type="term" value="P:mRNA processing"/>
    <property type="evidence" value="ECO:0007669"/>
    <property type="project" value="UniProtKB-KW"/>
</dbReference>
<dbReference type="SMART" id="SM00360">
    <property type="entry name" value="RRM"/>
    <property type="match status" value="1"/>
</dbReference>
<name>A0AAD8LKQ4_BABGI</name>
<evidence type="ECO:0000256" key="1">
    <source>
        <dbReference type="ARBA" id="ARBA00022664"/>
    </source>
</evidence>
<dbReference type="GO" id="GO:0003723">
    <property type="term" value="F:RNA binding"/>
    <property type="evidence" value="ECO:0007669"/>
    <property type="project" value="UniProtKB-UniRule"/>
</dbReference>
<dbReference type="Gene3D" id="3.30.70.330">
    <property type="match status" value="1"/>
</dbReference>
<keyword evidence="1" id="KW-0507">mRNA processing</keyword>
<dbReference type="InterPro" id="IPR002483">
    <property type="entry name" value="PWI_dom"/>
</dbReference>
<evidence type="ECO:0000259" key="5">
    <source>
        <dbReference type="PROSITE" id="PS51025"/>
    </source>
</evidence>
<evidence type="ECO:0000256" key="2">
    <source>
        <dbReference type="PROSITE-ProRule" id="PRU00176"/>
    </source>
</evidence>
<dbReference type="SUPFAM" id="SSF54928">
    <property type="entry name" value="RNA-binding domain, RBD"/>
    <property type="match status" value="1"/>
</dbReference>
<sequence length="535" mass="61159">MSTPNYPVPPQGYYNPQSMYPAAGVMYPPRPPAPVMAAAAAPPVHSAVIAKGPAAPTAPVAYSSHVVPGLIDTLMMPATPTLPVQDNEPKPMVNVVYIGGLHSGTSSDFVINIMQKCGKLVNFKRHTDPSSGLLANFALCDFESPKGPYYAMECLANLKFGEGEIKVSCNDKVKGMVDEWVREQVDLLKKECPEKTDEEIRELFKAPEVELRSELENLIKYEVMDMQSGNTRNASISTVHRPDPQRQTSIKSDSARSDHSTTSKQDAANDIYQYVSHDYSVHHKEHARRSRFKSKQRSYDDEFKDAERDWEEHEESLLRKLHRIGTVKRSTRERLVNDDLKGFARSTSSKEREREKELDLEDEMEEAKENASSEVRCTIPLAAPVAQAIPAEPQKRILPNVFSSNVDEEEPIFKRTHRPHIKMVMSDTELWEQVPKDEHDLFAFEIDWDHLLVDNSVMIFLEPWMKKCIMEFMGDDEEVTKEVMEFLNGRLLERPNPNDLLEDVEKFLDEDSRGFVYEMWRRIVFHQQKTKALFS</sequence>
<keyword evidence="7" id="KW-1185">Reference proteome</keyword>
<evidence type="ECO:0000256" key="3">
    <source>
        <dbReference type="SAM" id="MobiDB-lite"/>
    </source>
</evidence>
<dbReference type="CDD" id="cd12446">
    <property type="entry name" value="RRM_RBM25"/>
    <property type="match status" value="1"/>
</dbReference>
<feature type="region of interest" description="Disordered" evidence="3">
    <location>
        <begin position="344"/>
        <end position="364"/>
    </location>
</feature>
<evidence type="ECO:0000313" key="7">
    <source>
        <dbReference type="Proteomes" id="UP001230268"/>
    </source>
</evidence>
<dbReference type="AlphaFoldDB" id="A0AAD8LKQ4"/>
<dbReference type="InterPro" id="IPR000504">
    <property type="entry name" value="RRM_dom"/>
</dbReference>
<feature type="domain" description="RRM" evidence="4">
    <location>
        <begin position="94"/>
        <end position="172"/>
    </location>
</feature>
<gene>
    <name evidence="6" type="ORF">BgAZ_301320</name>
</gene>
<dbReference type="PANTHER" id="PTHR18806:SF4">
    <property type="entry name" value="RNA-BINDING PROTEIN 25"/>
    <property type="match status" value="1"/>
</dbReference>
<dbReference type="InterPro" id="IPR036483">
    <property type="entry name" value="PWI_dom_sf"/>
</dbReference>
<dbReference type="Pfam" id="PF01480">
    <property type="entry name" value="PWI"/>
    <property type="match status" value="1"/>
</dbReference>
<organism evidence="6 7">
    <name type="scientific">Babesia gibsoni</name>
    <dbReference type="NCBI Taxonomy" id="33632"/>
    <lineage>
        <taxon>Eukaryota</taxon>
        <taxon>Sar</taxon>
        <taxon>Alveolata</taxon>
        <taxon>Apicomplexa</taxon>
        <taxon>Aconoidasida</taxon>
        <taxon>Piroplasmida</taxon>
        <taxon>Babesiidae</taxon>
        <taxon>Babesia</taxon>
    </lineage>
</organism>
<dbReference type="InterPro" id="IPR035979">
    <property type="entry name" value="RBD_domain_sf"/>
</dbReference>
<dbReference type="InterPro" id="IPR012677">
    <property type="entry name" value="Nucleotide-bd_a/b_plait_sf"/>
</dbReference>
<accession>A0AAD8LKQ4</accession>
<dbReference type="InterPro" id="IPR034268">
    <property type="entry name" value="RBM25_RRM"/>
</dbReference>
<keyword evidence="2" id="KW-0694">RNA-binding</keyword>
<proteinExistence type="predicted"/>
<feature type="region of interest" description="Disordered" evidence="3">
    <location>
        <begin position="233"/>
        <end position="267"/>
    </location>
</feature>
<dbReference type="EMBL" id="JAVEPI010000003">
    <property type="protein sequence ID" value="KAK1442614.1"/>
    <property type="molecule type" value="Genomic_DNA"/>
</dbReference>
<dbReference type="Pfam" id="PF00076">
    <property type="entry name" value="RRM_1"/>
    <property type="match status" value="1"/>
</dbReference>
<evidence type="ECO:0000313" key="6">
    <source>
        <dbReference type="EMBL" id="KAK1442614.1"/>
    </source>
</evidence>
<dbReference type="SMART" id="SM00311">
    <property type="entry name" value="PWI"/>
    <property type="match status" value="1"/>
</dbReference>
<dbReference type="PROSITE" id="PS50102">
    <property type="entry name" value="RRM"/>
    <property type="match status" value="1"/>
</dbReference>